<accession>A0A9W6X249</accession>
<feature type="region of interest" description="Disordered" evidence="1">
    <location>
        <begin position="22"/>
        <end position="42"/>
    </location>
</feature>
<evidence type="ECO:0000313" key="2">
    <source>
        <dbReference type="EMBL" id="GMF26949.1"/>
    </source>
</evidence>
<dbReference type="AlphaFoldDB" id="A0A9W6X249"/>
<dbReference type="EMBL" id="BSXT01000421">
    <property type="protein sequence ID" value="GMF26949.1"/>
    <property type="molecule type" value="Genomic_DNA"/>
</dbReference>
<proteinExistence type="predicted"/>
<comment type="caution">
    <text evidence="2">The sequence shown here is derived from an EMBL/GenBank/DDBJ whole genome shotgun (WGS) entry which is preliminary data.</text>
</comment>
<protein>
    <submittedName>
        <fullName evidence="2">Unnamed protein product</fullName>
    </submittedName>
</protein>
<organism evidence="2 3">
    <name type="scientific">Phytophthora fragariaefolia</name>
    <dbReference type="NCBI Taxonomy" id="1490495"/>
    <lineage>
        <taxon>Eukaryota</taxon>
        <taxon>Sar</taxon>
        <taxon>Stramenopiles</taxon>
        <taxon>Oomycota</taxon>
        <taxon>Peronosporomycetes</taxon>
        <taxon>Peronosporales</taxon>
        <taxon>Peronosporaceae</taxon>
        <taxon>Phytophthora</taxon>
    </lineage>
</organism>
<reference evidence="2" key="1">
    <citation type="submission" date="2023-04" db="EMBL/GenBank/DDBJ databases">
        <title>Phytophthora fragariaefolia NBRC 109709.</title>
        <authorList>
            <person name="Ichikawa N."/>
            <person name="Sato H."/>
            <person name="Tonouchi N."/>
        </authorList>
    </citation>
    <scope>NUCLEOTIDE SEQUENCE</scope>
    <source>
        <strain evidence="2">NBRC 109709</strain>
    </source>
</reference>
<evidence type="ECO:0000313" key="3">
    <source>
        <dbReference type="Proteomes" id="UP001165121"/>
    </source>
</evidence>
<feature type="region of interest" description="Disordered" evidence="1">
    <location>
        <begin position="76"/>
        <end position="114"/>
    </location>
</feature>
<sequence length="114" mass="12138">MHFEVVAKSTLTSVGTRQCVVTPRASTSSTSLHSDRNAGDSPRARVVLLSDTHDRSGPGVRYPLIPGGAERSVIDDVKSRRASTQGRFSMTAKASESYPSDSKALANQTGMSRS</sequence>
<dbReference type="Proteomes" id="UP001165121">
    <property type="component" value="Unassembled WGS sequence"/>
</dbReference>
<evidence type="ECO:0000256" key="1">
    <source>
        <dbReference type="SAM" id="MobiDB-lite"/>
    </source>
</evidence>
<gene>
    <name evidence="2" type="ORF">Pfra01_000522000</name>
</gene>
<name>A0A9W6X249_9STRA</name>
<keyword evidence="3" id="KW-1185">Reference proteome</keyword>
<feature type="compositionally biased region" description="Polar residues" evidence="1">
    <location>
        <begin position="82"/>
        <end position="114"/>
    </location>
</feature>